<protein>
    <submittedName>
        <fullName evidence="2">DUF4430 domain-containing protein</fullName>
    </submittedName>
</protein>
<dbReference type="AlphaFoldDB" id="A0A7X3MDN9"/>
<proteinExistence type="predicted"/>
<evidence type="ECO:0000313" key="2">
    <source>
        <dbReference type="EMBL" id="MXP74357.1"/>
    </source>
</evidence>
<organism evidence="2 3">
    <name type="scientific">Sporofaciens musculi</name>
    <dbReference type="NCBI Taxonomy" id="2681861"/>
    <lineage>
        <taxon>Bacteria</taxon>
        <taxon>Bacillati</taxon>
        <taxon>Bacillota</taxon>
        <taxon>Clostridia</taxon>
        <taxon>Lachnospirales</taxon>
        <taxon>Lachnospiraceae</taxon>
        <taxon>Sporofaciens</taxon>
    </lineage>
</organism>
<dbReference type="Gene3D" id="2.170.130.30">
    <property type="match status" value="1"/>
</dbReference>
<accession>A0A7X3MDN9</accession>
<evidence type="ECO:0000313" key="3">
    <source>
        <dbReference type="Proteomes" id="UP000460412"/>
    </source>
</evidence>
<dbReference type="Pfam" id="PF14478">
    <property type="entry name" value="DUF4430"/>
    <property type="match status" value="1"/>
</dbReference>
<comment type="caution">
    <text evidence="2">The sequence shown here is derived from an EMBL/GenBank/DDBJ whole genome shotgun (WGS) entry which is preliminary data.</text>
</comment>
<reference evidence="2 3" key="1">
    <citation type="submission" date="2019-12" db="EMBL/GenBank/DDBJ databases">
        <title>Sporaefaciens musculi gen. nov., sp. nov., a novel bacterium isolated from the caecum of an obese mouse.</title>
        <authorList>
            <person name="Rasmussen T.S."/>
            <person name="Streidl T."/>
            <person name="Hitch T.C.A."/>
            <person name="Wortmann E."/>
            <person name="Deptula P."/>
            <person name="Hansen M."/>
            <person name="Nielsen D.S."/>
            <person name="Clavel T."/>
            <person name="Vogensen F.K."/>
        </authorList>
    </citation>
    <scope>NUCLEOTIDE SEQUENCE [LARGE SCALE GENOMIC DNA]</scope>
    <source>
        <strain evidence="2 3">WCA-9-b2</strain>
    </source>
</reference>
<keyword evidence="3" id="KW-1185">Reference proteome</keyword>
<gene>
    <name evidence="2" type="ORF">GN277_02635</name>
</gene>
<name>A0A7X3MDN9_9FIRM</name>
<dbReference type="Proteomes" id="UP000460412">
    <property type="component" value="Unassembled WGS sequence"/>
</dbReference>
<feature type="domain" description="Transcobalamin-like C-terminal" evidence="1">
    <location>
        <begin position="44"/>
        <end position="108"/>
    </location>
</feature>
<dbReference type="EMBL" id="WUQX01000001">
    <property type="protein sequence ID" value="MXP74357.1"/>
    <property type="molecule type" value="Genomic_DNA"/>
</dbReference>
<evidence type="ECO:0000259" key="1">
    <source>
        <dbReference type="Pfam" id="PF14478"/>
    </source>
</evidence>
<sequence>MFGIYKVFMPKGQTGAKEITVTVVHADETSKDFVYQTDAAYLGEVLKSEELVEGTEGEFGMFITSVDGETADDSKEQWWCITKNGEALNTSADQTPIEDGEKFELTLTEGY</sequence>
<dbReference type="InterPro" id="IPR027954">
    <property type="entry name" value="Transcobalamin-like_C"/>
</dbReference>